<proteinExistence type="predicted"/>
<feature type="domain" description="HTH cro/C1-type" evidence="1">
    <location>
        <begin position="10"/>
        <end position="82"/>
    </location>
</feature>
<accession>A0A1H1V9J6</accession>
<evidence type="ECO:0000259" key="1">
    <source>
        <dbReference type="SMART" id="SM00530"/>
    </source>
</evidence>
<name>A0A1H1V9J6_9ACTN</name>
<sequence>MEARQALGAFLRSRRDRLSPAAAGIVSTGRRRAPGLRREEVAQLAGVGVTWYTWLEQGRDVHPSESVTRAIGRALQLDCDETAYLLALTGYPRRLDLLARAEILPGHLELLERMLPNPVCIHDARFDFYAYNRSYRFLVSDLNAIPEADRNYASLFFTDDGWRSRFGDRDTLGQSLVGRIRSRIAHQPGDPSWQELITSLRDRSTEFRRIWQGQIVTDVQEMIKVIDNPLVGELRLELSRLPLGETSGSRIGMLTAADPQTTDRLAELDRLVGDEPAVWVRDAEAVDPATTERLDRSA</sequence>
<dbReference type="SUPFAM" id="SSF47413">
    <property type="entry name" value="lambda repressor-like DNA-binding domains"/>
    <property type="match status" value="1"/>
</dbReference>
<dbReference type="Gene3D" id="1.10.260.40">
    <property type="entry name" value="lambda repressor-like DNA-binding domains"/>
    <property type="match status" value="1"/>
</dbReference>
<dbReference type="Proteomes" id="UP000199103">
    <property type="component" value="Chromosome I"/>
</dbReference>
<dbReference type="InterPro" id="IPR010982">
    <property type="entry name" value="Lambda_DNA-bd_dom_sf"/>
</dbReference>
<dbReference type="PANTHER" id="PTHR35010:SF2">
    <property type="entry name" value="BLL4672 PROTEIN"/>
    <property type="match status" value="1"/>
</dbReference>
<dbReference type="Pfam" id="PF13560">
    <property type="entry name" value="HTH_31"/>
    <property type="match status" value="1"/>
</dbReference>
<evidence type="ECO:0000313" key="2">
    <source>
        <dbReference type="EMBL" id="SDS81066.1"/>
    </source>
</evidence>
<dbReference type="InterPro" id="IPR041413">
    <property type="entry name" value="MLTR_LBD"/>
</dbReference>
<dbReference type="PANTHER" id="PTHR35010">
    <property type="entry name" value="BLL4672 PROTEIN-RELATED"/>
    <property type="match status" value="1"/>
</dbReference>
<gene>
    <name evidence="2" type="ORF">SAMN04489812_3108</name>
</gene>
<dbReference type="EMBL" id="LT629772">
    <property type="protein sequence ID" value="SDS81066.1"/>
    <property type="molecule type" value="Genomic_DNA"/>
</dbReference>
<dbReference type="SMART" id="SM00530">
    <property type="entry name" value="HTH_XRE"/>
    <property type="match status" value="1"/>
</dbReference>
<organism evidence="2 3">
    <name type="scientific">Microlunatus soli</name>
    <dbReference type="NCBI Taxonomy" id="630515"/>
    <lineage>
        <taxon>Bacteria</taxon>
        <taxon>Bacillati</taxon>
        <taxon>Actinomycetota</taxon>
        <taxon>Actinomycetes</taxon>
        <taxon>Propionibacteriales</taxon>
        <taxon>Propionibacteriaceae</taxon>
        <taxon>Microlunatus</taxon>
    </lineage>
</organism>
<protein>
    <submittedName>
        <fullName evidence="2">Helix-turn-helix domain-containing protein</fullName>
    </submittedName>
</protein>
<dbReference type="GO" id="GO:0003677">
    <property type="term" value="F:DNA binding"/>
    <property type="evidence" value="ECO:0007669"/>
    <property type="project" value="InterPro"/>
</dbReference>
<evidence type="ECO:0000313" key="3">
    <source>
        <dbReference type="Proteomes" id="UP000199103"/>
    </source>
</evidence>
<reference evidence="2 3" key="1">
    <citation type="submission" date="2016-10" db="EMBL/GenBank/DDBJ databases">
        <authorList>
            <person name="de Groot N.N."/>
        </authorList>
    </citation>
    <scope>NUCLEOTIDE SEQUENCE [LARGE SCALE GENOMIC DNA]</scope>
    <source>
        <strain evidence="2 3">DSM 21800</strain>
    </source>
</reference>
<dbReference type="CDD" id="cd00093">
    <property type="entry name" value="HTH_XRE"/>
    <property type="match status" value="1"/>
</dbReference>
<dbReference type="InterPro" id="IPR001387">
    <property type="entry name" value="Cro/C1-type_HTH"/>
</dbReference>
<dbReference type="Pfam" id="PF17765">
    <property type="entry name" value="MLTR_LBD"/>
    <property type="match status" value="1"/>
</dbReference>
<dbReference type="STRING" id="630515.SAMN04489812_3108"/>
<keyword evidence="3" id="KW-1185">Reference proteome</keyword>
<dbReference type="AlphaFoldDB" id="A0A1H1V9J6"/>
<dbReference type="Gene3D" id="3.30.450.180">
    <property type="match status" value="1"/>
</dbReference>